<dbReference type="InterPro" id="IPR000064">
    <property type="entry name" value="NLP_P60_dom"/>
</dbReference>
<name>A0A1L6RD45_9LACO</name>
<dbReference type="KEGG" id="wjo:FOL01_1596"/>
<dbReference type="AlphaFoldDB" id="A0A1L6RD45"/>
<dbReference type="InterPro" id="IPR051202">
    <property type="entry name" value="Peptidase_C40"/>
</dbReference>
<evidence type="ECO:0000256" key="3">
    <source>
        <dbReference type="ARBA" id="ARBA00022801"/>
    </source>
</evidence>
<evidence type="ECO:0000259" key="5">
    <source>
        <dbReference type="PROSITE" id="PS51935"/>
    </source>
</evidence>
<keyword evidence="4" id="KW-0788">Thiol protease</keyword>
<evidence type="ECO:0000313" key="6">
    <source>
        <dbReference type="EMBL" id="APS42455.1"/>
    </source>
</evidence>
<dbReference type="Gene3D" id="3.90.1720.10">
    <property type="entry name" value="endopeptidase domain like (from Nostoc punctiforme)"/>
    <property type="match status" value="1"/>
</dbReference>
<keyword evidence="2" id="KW-0645">Protease</keyword>
<evidence type="ECO:0000313" key="7">
    <source>
        <dbReference type="Proteomes" id="UP000185473"/>
    </source>
</evidence>
<accession>A0A1L6RD45</accession>
<keyword evidence="7" id="KW-1185">Reference proteome</keyword>
<dbReference type="Proteomes" id="UP000185473">
    <property type="component" value="Chromosome"/>
</dbReference>
<protein>
    <submittedName>
        <fullName evidence="6">Extracellular protein, gamma-D-glutamate-meso-diaminopimelate muropeptidase</fullName>
    </submittedName>
</protein>
<dbReference type="OrthoDB" id="2143025at2"/>
<dbReference type="GO" id="GO:0006508">
    <property type="term" value="P:proteolysis"/>
    <property type="evidence" value="ECO:0007669"/>
    <property type="project" value="UniProtKB-KW"/>
</dbReference>
<organism evidence="6 7">
    <name type="scientific">Weissella jogaejeotgali</name>
    <dbReference type="NCBI Taxonomy" id="1631871"/>
    <lineage>
        <taxon>Bacteria</taxon>
        <taxon>Bacillati</taxon>
        <taxon>Bacillota</taxon>
        <taxon>Bacilli</taxon>
        <taxon>Lactobacillales</taxon>
        <taxon>Lactobacillaceae</taxon>
        <taxon>Weissella</taxon>
    </lineage>
</organism>
<dbReference type="PROSITE" id="PS51935">
    <property type="entry name" value="NLPC_P60"/>
    <property type="match status" value="1"/>
</dbReference>
<dbReference type="EMBL" id="CP014332">
    <property type="protein sequence ID" value="APS42455.1"/>
    <property type="molecule type" value="Genomic_DNA"/>
</dbReference>
<dbReference type="SUPFAM" id="SSF54001">
    <property type="entry name" value="Cysteine proteinases"/>
    <property type="match status" value="1"/>
</dbReference>
<keyword evidence="3" id="KW-0378">Hydrolase</keyword>
<dbReference type="GO" id="GO:0008234">
    <property type="term" value="F:cysteine-type peptidase activity"/>
    <property type="evidence" value="ECO:0007669"/>
    <property type="project" value="UniProtKB-KW"/>
</dbReference>
<dbReference type="STRING" id="1631871.FOL01_1596"/>
<dbReference type="RefSeq" id="WP_075270199.1">
    <property type="nucleotide sequence ID" value="NZ_CP014332.1"/>
</dbReference>
<evidence type="ECO:0000256" key="1">
    <source>
        <dbReference type="ARBA" id="ARBA00007074"/>
    </source>
</evidence>
<proteinExistence type="inferred from homology"/>
<feature type="domain" description="NlpC/P60" evidence="5">
    <location>
        <begin position="60"/>
        <end position="180"/>
    </location>
</feature>
<dbReference type="PANTHER" id="PTHR47053:SF1">
    <property type="entry name" value="MUREIN DD-ENDOPEPTIDASE MEPH-RELATED"/>
    <property type="match status" value="1"/>
</dbReference>
<evidence type="ECO:0000256" key="2">
    <source>
        <dbReference type="ARBA" id="ARBA00022670"/>
    </source>
</evidence>
<sequence>MPFKIEPGRVVHFNDFDQADAEILFEPPLAEKPVQITASNFARKTTGARIQRTMLQMLMEDICERLTVVLDDVVGVPYLKDGQSIETGFDTGGLIQYMFNKIAGVGFPHEISEQMKTVTQFDVSETIPGDLLVWGSALLPTTAGIYIGGGRYVTVDVFTEKVTVKTISQKWLPDFVGAIR</sequence>
<reference evidence="6 7" key="1">
    <citation type="submission" date="2016-02" db="EMBL/GenBank/DDBJ databases">
        <title>Complete Genome Sequence of Weissella jogaejeotgali FOL01.</title>
        <authorList>
            <person name="Lee J.-H."/>
            <person name="Ku H.-J."/>
        </authorList>
    </citation>
    <scope>NUCLEOTIDE SEQUENCE [LARGE SCALE GENOMIC DNA]</scope>
    <source>
        <strain evidence="6 7">FOL01</strain>
    </source>
</reference>
<dbReference type="PANTHER" id="PTHR47053">
    <property type="entry name" value="MUREIN DD-ENDOPEPTIDASE MEPH-RELATED"/>
    <property type="match status" value="1"/>
</dbReference>
<comment type="similarity">
    <text evidence="1">Belongs to the peptidase C40 family.</text>
</comment>
<evidence type="ECO:0000256" key="4">
    <source>
        <dbReference type="ARBA" id="ARBA00022807"/>
    </source>
</evidence>
<dbReference type="InterPro" id="IPR038765">
    <property type="entry name" value="Papain-like_cys_pep_sf"/>
</dbReference>
<gene>
    <name evidence="6" type="ORF">FOL01_1596</name>
</gene>
<dbReference type="Pfam" id="PF00877">
    <property type="entry name" value="NLPC_P60"/>
    <property type="match status" value="1"/>
</dbReference>